<name>A0ABW5DDB1_9HYPH</name>
<sequence>MAKASQAGKIVEAGQQMLMADRFAPANRRRLSAPGFRTFLAIADLWGLTEEQRRLVLGYPSRSTYHAWAKKAREHEDFTLDVDTLTRISTVLGIHKALGLLYGAPREMVAWLRGPNTALVFGGRAPIDVITSGTLDALLTVRRFLDAARGGIYMQPNEVDEAFTPYSDSDIVFR</sequence>
<accession>A0ABW5DDB1</accession>
<evidence type="ECO:0000313" key="3">
    <source>
        <dbReference type="EMBL" id="MFD2258461.1"/>
    </source>
</evidence>
<dbReference type="RefSeq" id="WP_345098428.1">
    <property type="nucleotide sequence ID" value="NZ_BAABGS010000016.1"/>
</dbReference>
<reference evidence="4" key="1">
    <citation type="journal article" date="2019" name="Int. J. Syst. Evol. Microbiol.">
        <title>The Global Catalogue of Microorganisms (GCM) 10K type strain sequencing project: providing services to taxonomists for standard genome sequencing and annotation.</title>
        <authorList>
            <consortium name="The Broad Institute Genomics Platform"/>
            <consortium name="The Broad Institute Genome Sequencing Center for Infectious Disease"/>
            <person name="Wu L."/>
            <person name="Ma J."/>
        </authorList>
    </citation>
    <scope>NUCLEOTIDE SEQUENCE [LARGE SCALE GENOMIC DNA]</scope>
    <source>
        <strain evidence="4">KCTC 23707</strain>
    </source>
</reference>
<feature type="domain" description="Antitoxin Xre-like helix-turn-helix" evidence="2">
    <location>
        <begin position="28"/>
        <end position="91"/>
    </location>
</feature>
<dbReference type="Proteomes" id="UP001597373">
    <property type="component" value="Unassembled WGS sequence"/>
</dbReference>
<gene>
    <name evidence="3" type="ORF">ACFSMZ_01590</name>
</gene>
<keyword evidence="4" id="KW-1185">Reference proteome</keyword>
<dbReference type="Pfam" id="PF20432">
    <property type="entry name" value="Xre-like-HTH"/>
    <property type="match status" value="1"/>
</dbReference>
<dbReference type="EMBL" id="JBHUIR010000006">
    <property type="protein sequence ID" value="MFD2258461.1"/>
    <property type="molecule type" value="Genomic_DNA"/>
</dbReference>
<protein>
    <submittedName>
        <fullName evidence="3">MbcA/ParS/Xre antitoxin family protein</fullName>
    </submittedName>
</protein>
<evidence type="ECO:0000259" key="2">
    <source>
        <dbReference type="Pfam" id="PF20432"/>
    </source>
</evidence>
<dbReference type="InterPro" id="IPR046847">
    <property type="entry name" value="Xre-like_HTH"/>
</dbReference>
<evidence type="ECO:0000313" key="4">
    <source>
        <dbReference type="Proteomes" id="UP001597373"/>
    </source>
</evidence>
<organism evidence="3 4">
    <name type="scientific">Chelativorans composti</name>
    <dbReference type="NCBI Taxonomy" id="768533"/>
    <lineage>
        <taxon>Bacteria</taxon>
        <taxon>Pseudomonadati</taxon>
        <taxon>Pseudomonadota</taxon>
        <taxon>Alphaproteobacteria</taxon>
        <taxon>Hyphomicrobiales</taxon>
        <taxon>Phyllobacteriaceae</taxon>
        <taxon>Chelativorans</taxon>
    </lineage>
</organism>
<dbReference type="InterPro" id="IPR024467">
    <property type="entry name" value="Xre/MbcA/ParS-like_toxin-bd"/>
</dbReference>
<proteinExistence type="predicted"/>
<comment type="caution">
    <text evidence="3">The sequence shown here is derived from an EMBL/GenBank/DDBJ whole genome shotgun (WGS) entry which is preliminary data.</text>
</comment>
<feature type="domain" description="Antitoxin Xre/MbcA/ParS-like toxin-binding" evidence="1">
    <location>
        <begin position="100"/>
        <end position="151"/>
    </location>
</feature>
<dbReference type="Pfam" id="PF09722">
    <property type="entry name" value="Xre_MbcA_ParS_C"/>
    <property type="match status" value="1"/>
</dbReference>
<evidence type="ECO:0000259" key="1">
    <source>
        <dbReference type="Pfam" id="PF09722"/>
    </source>
</evidence>